<reference evidence="1 2" key="1">
    <citation type="submission" date="2017-01" db="EMBL/GenBank/DDBJ databases">
        <title>Genome sequence of Rhodoferax antarcticus ANT.BR, a psychrophilic purple nonsulfur bacterium from an Antarctic microbial mat.</title>
        <authorList>
            <person name="Baker J."/>
            <person name="Riester C."/>
            <person name="Skinner B."/>
            <person name="Newell A."/>
            <person name="Swingley W."/>
            <person name="Madigan M."/>
            <person name="Jung D."/>
            <person name="Asao M."/>
            <person name="Chen M."/>
            <person name="Loughlin P."/>
            <person name="Pan H."/>
            <person name="Lin S."/>
            <person name="Li N."/>
            <person name="Shaw J."/>
            <person name="Prado M."/>
            <person name="Sherman C."/>
            <person name="Li X."/>
            <person name="Tang J."/>
            <person name="Blankenship R."/>
            <person name="Zhao T."/>
            <person name="Touchman J."/>
            <person name="Sattley M."/>
        </authorList>
    </citation>
    <scope>NUCLEOTIDE SEQUENCE [LARGE SCALE GENOMIC DNA]</scope>
    <source>
        <strain evidence="1 2">ANT.BR</strain>
    </source>
</reference>
<organism evidence="1 2">
    <name type="scientific">Rhodoferax antarcticus ANT.BR</name>
    <dbReference type="NCBI Taxonomy" id="1111071"/>
    <lineage>
        <taxon>Bacteria</taxon>
        <taxon>Pseudomonadati</taxon>
        <taxon>Pseudomonadota</taxon>
        <taxon>Betaproteobacteria</taxon>
        <taxon>Burkholderiales</taxon>
        <taxon>Comamonadaceae</taxon>
        <taxon>Rhodoferax</taxon>
    </lineage>
</organism>
<proteinExistence type="predicted"/>
<protein>
    <submittedName>
        <fullName evidence="1">Uncharacterized protein</fullName>
    </submittedName>
</protein>
<feature type="non-terminal residue" evidence="1">
    <location>
        <position position="1"/>
    </location>
</feature>
<dbReference type="AlphaFoldDB" id="A0A1Q8YHZ6"/>
<gene>
    <name evidence="1" type="ORF">BLL52_1446</name>
</gene>
<name>A0A1Q8YHZ6_9BURK</name>
<evidence type="ECO:0000313" key="2">
    <source>
        <dbReference type="Proteomes" id="UP000185911"/>
    </source>
</evidence>
<comment type="caution">
    <text evidence="1">The sequence shown here is derived from an EMBL/GenBank/DDBJ whole genome shotgun (WGS) entry which is preliminary data.</text>
</comment>
<accession>A0A1Q8YHZ6</accession>
<evidence type="ECO:0000313" key="1">
    <source>
        <dbReference type="EMBL" id="OLP07616.1"/>
    </source>
</evidence>
<dbReference type="EMBL" id="MSYM01000008">
    <property type="protein sequence ID" value="OLP07616.1"/>
    <property type="molecule type" value="Genomic_DNA"/>
</dbReference>
<dbReference type="Proteomes" id="UP000185911">
    <property type="component" value="Unassembled WGS sequence"/>
</dbReference>
<keyword evidence="2" id="KW-1185">Reference proteome</keyword>
<sequence length="91" mass="9976">NPRPPLLAGELPLLMDTEYSGDVSIRARHCWRANSLSYRTCQTYAVFQSAPAIAGGRTGYEGVYAVTEQGFNPRPPLLAGELHPMGRSTLR</sequence>